<feature type="domain" description="4Fe-4S ferredoxin-type" evidence="4">
    <location>
        <begin position="20"/>
        <end position="50"/>
    </location>
</feature>
<name>A0A8J6N0F2_9DELT</name>
<dbReference type="PANTHER" id="PTHR43255:SF2">
    <property type="entry name" value="HETERODISULFIDE REDUCTASE RELATED PROTEIN"/>
    <property type="match status" value="1"/>
</dbReference>
<dbReference type="Proteomes" id="UP000650524">
    <property type="component" value="Unassembled WGS sequence"/>
</dbReference>
<dbReference type="InterPro" id="IPR017900">
    <property type="entry name" value="4Fe4S_Fe_S_CS"/>
</dbReference>
<comment type="caution">
    <text evidence="5">The sequence shown here is derived from an EMBL/GenBank/DDBJ whole genome shotgun (WGS) entry which is preliminary data.</text>
</comment>
<dbReference type="InterPro" id="IPR009051">
    <property type="entry name" value="Helical_ferredxn"/>
</dbReference>
<gene>
    <name evidence="5" type="ORF">H8E19_10495</name>
</gene>
<dbReference type="PANTHER" id="PTHR43255">
    <property type="entry name" value="IRON-SULFUR-BINDING OXIDOREDUCTASE FADF-RELATED-RELATED"/>
    <property type="match status" value="1"/>
</dbReference>
<reference evidence="5 6" key="1">
    <citation type="submission" date="2020-08" db="EMBL/GenBank/DDBJ databases">
        <title>Bridging the membrane lipid divide: bacteria of the FCB group superphylum have the potential to synthesize archaeal ether lipids.</title>
        <authorList>
            <person name="Villanueva L."/>
            <person name="Von Meijenfeldt F.A.B."/>
            <person name="Westbye A.B."/>
            <person name="Yadav S."/>
            <person name="Hopmans E.C."/>
            <person name="Dutilh B.E."/>
            <person name="Sinninghe Damste J.S."/>
        </authorList>
    </citation>
    <scope>NUCLEOTIDE SEQUENCE [LARGE SCALE GENOMIC DNA]</scope>
    <source>
        <strain evidence="5">NIOZ-UU27</strain>
    </source>
</reference>
<protein>
    <submittedName>
        <fullName evidence="5">4Fe-4S dicluster domain-containing protein</fullName>
    </submittedName>
</protein>
<evidence type="ECO:0000259" key="4">
    <source>
        <dbReference type="PROSITE" id="PS51379"/>
    </source>
</evidence>
<dbReference type="GO" id="GO:0051536">
    <property type="term" value="F:iron-sulfur cluster binding"/>
    <property type="evidence" value="ECO:0007669"/>
    <property type="project" value="UniProtKB-KW"/>
</dbReference>
<dbReference type="GO" id="GO:0046872">
    <property type="term" value="F:metal ion binding"/>
    <property type="evidence" value="ECO:0007669"/>
    <property type="project" value="UniProtKB-KW"/>
</dbReference>
<evidence type="ECO:0000256" key="2">
    <source>
        <dbReference type="ARBA" id="ARBA00023004"/>
    </source>
</evidence>
<keyword evidence="3" id="KW-0411">Iron-sulfur</keyword>
<evidence type="ECO:0000256" key="1">
    <source>
        <dbReference type="ARBA" id="ARBA00022723"/>
    </source>
</evidence>
<evidence type="ECO:0000313" key="6">
    <source>
        <dbReference type="Proteomes" id="UP000650524"/>
    </source>
</evidence>
<dbReference type="PROSITE" id="PS00198">
    <property type="entry name" value="4FE4S_FER_1"/>
    <property type="match status" value="2"/>
</dbReference>
<dbReference type="Pfam" id="PF13183">
    <property type="entry name" value="Fer4_8"/>
    <property type="match status" value="1"/>
</dbReference>
<dbReference type="Gene3D" id="1.10.1060.10">
    <property type="entry name" value="Alpha-helical ferredoxin"/>
    <property type="match status" value="1"/>
</dbReference>
<keyword evidence="2" id="KW-0408">Iron</keyword>
<keyword evidence="1" id="KW-0479">Metal-binding</keyword>
<sequence>MMGTIDLDQCDPDFVKDLAGEPGGGNISACFTCRTCVASCPISAINREFNPARIIRMALYGLKEEILKSDFIWLCSTCYACQERCPQGVSITEFMTLLKNMAIREGHAPAGIRAQLKLVKGEGRIYPIDDFDNKKRNKAGLPPLPTSCEAIKELF</sequence>
<dbReference type="GO" id="GO:0005886">
    <property type="term" value="C:plasma membrane"/>
    <property type="evidence" value="ECO:0007669"/>
    <property type="project" value="TreeGrafter"/>
</dbReference>
<dbReference type="InterPro" id="IPR051460">
    <property type="entry name" value="HdrC_iron-sulfur_subunit"/>
</dbReference>
<evidence type="ECO:0000313" key="5">
    <source>
        <dbReference type="EMBL" id="MBC8177822.1"/>
    </source>
</evidence>
<accession>A0A8J6N0F2</accession>
<evidence type="ECO:0000256" key="3">
    <source>
        <dbReference type="ARBA" id="ARBA00023014"/>
    </source>
</evidence>
<proteinExistence type="predicted"/>
<dbReference type="PROSITE" id="PS51379">
    <property type="entry name" value="4FE4S_FER_2"/>
    <property type="match status" value="1"/>
</dbReference>
<dbReference type="EMBL" id="JACNJD010000238">
    <property type="protein sequence ID" value="MBC8177822.1"/>
    <property type="molecule type" value="Genomic_DNA"/>
</dbReference>
<dbReference type="InterPro" id="IPR017896">
    <property type="entry name" value="4Fe4S_Fe-S-bd"/>
</dbReference>
<dbReference type="AlphaFoldDB" id="A0A8J6N0F2"/>
<organism evidence="5 6">
    <name type="scientific">Candidatus Desulfacyla euxinica</name>
    <dbReference type="NCBI Taxonomy" id="2841693"/>
    <lineage>
        <taxon>Bacteria</taxon>
        <taxon>Deltaproteobacteria</taxon>
        <taxon>Candidatus Desulfacyla</taxon>
    </lineage>
</organism>
<dbReference type="SUPFAM" id="SSF46548">
    <property type="entry name" value="alpha-helical ferredoxin"/>
    <property type="match status" value="1"/>
</dbReference>